<evidence type="ECO:0000256" key="1">
    <source>
        <dbReference type="SAM" id="SignalP"/>
    </source>
</evidence>
<feature type="signal peptide" evidence="1">
    <location>
        <begin position="1"/>
        <end position="32"/>
    </location>
</feature>
<dbReference type="SUPFAM" id="SSF49373">
    <property type="entry name" value="Invasin/intimin cell-adhesion fragments"/>
    <property type="match status" value="1"/>
</dbReference>
<evidence type="ECO:0000313" key="3">
    <source>
        <dbReference type="Proteomes" id="UP000176943"/>
    </source>
</evidence>
<evidence type="ECO:0008006" key="4">
    <source>
        <dbReference type="Google" id="ProtNLM"/>
    </source>
</evidence>
<protein>
    <recommendedName>
        <fullName evidence="4">PKD domain-containing protein</fullName>
    </recommendedName>
</protein>
<feature type="chain" id="PRO_5009515496" description="PKD domain-containing protein" evidence="1">
    <location>
        <begin position="33"/>
        <end position="218"/>
    </location>
</feature>
<organism evidence="2 3">
    <name type="scientific">Candidatus Adlerbacteria bacterium RIFCSPLOWO2_01_FULL_54_16</name>
    <dbReference type="NCBI Taxonomy" id="1797244"/>
    <lineage>
        <taxon>Bacteria</taxon>
        <taxon>Candidatus Adleribacteriota</taxon>
    </lineage>
</organism>
<dbReference type="InterPro" id="IPR008964">
    <property type="entry name" value="Invasin/intimin_cell_adhesion"/>
</dbReference>
<comment type="caution">
    <text evidence="2">The sequence shown here is derived from an EMBL/GenBank/DDBJ whole genome shotgun (WGS) entry which is preliminary data.</text>
</comment>
<proteinExistence type="predicted"/>
<sequence length="218" mass="21790">MKITKIAKLNNIMKTHQKYLALSVVTALTAMGASVGSIGFAQTVTPLTCSVSASTVSTNQATIMTASGGNGIYQWSGANLNITNAAGSQFAVSYPNPGVYTITVTSAGLNASCNFTVVAAVTGALNCAPGTQNVTLGQTAYFTATGGNGAYTWSSPDLTIINANGSGFSASYASTGLKTLSVTSAGVTDTCAVNVLANTTPVPPVIPGLPNTGGGFNQ</sequence>
<dbReference type="EMBL" id="MEWY01000002">
    <property type="protein sequence ID" value="OGC87471.1"/>
    <property type="molecule type" value="Genomic_DNA"/>
</dbReference>
<accession>A0A1F4Y0Q6</accession>
<dbReference type="Proteomes" id="UP000176943">
    <property type="component" value="Unassembled WGS sequence"/>
</dbReference>
<evidence type="ECO:0000313" key="2">
    <source>
        <dbReference type="EMBL" id="OGC87471.1"/>
    </source>
</evidence>
<reference evidence="2 3" key="1">
    <citation type="journal article" date="2016" name="Nat. Commun.">
        <title>Thousands of microbial genomes shed light on interconnected biogeochemical processes in an aquifer system.</title>
        <authorList>
            <person name="Anantharaman K."/>
            <person name="Brown C.T."/>
            <person name="Hug L.A."/>
            <person name="Sharon I."/>
            <person name="Castelle C.J."/>
            <person name="Probst A.J."/>
            <person name="Thomas B.C."/>
            <person name="Singh A."/>
            <person name="Wilkins M.J."/>
            <person name="Karaoz U."/>
            <person name="Brodie E.L."/>
            <person name="Williams K.H."/>
            <person name="Hubbard S.S."/>
            <person name="Banfield J.F."/>
        </authorList>
    </citation>
    <scope>NUCLEOTIDE SEQUENCE [LARGE SCALE GENOMIC DNA]</scope>
</reference>
<dbReference type="AlphaFoldDB" id="A0A1F4Y0Q6"/>
<keyword evidence="1" id="KW-0732">Signal</keyword>
<name>A0A1F4Y0Q6_9BACT</name>
<gene>
    <name evidence="2" type="ORF">A3B33_02365</name>
</gene>